<evidence type="ECO:0000313" key="1">
    <source>
        <dbReference type="EMBL" id="MFB9072246.1"/>
    </source>
</evidence>
<protein>
    <submittedName>
        <fullName evidence="1">DUF3592 domain-containing protein</fullName>
    </submittedName>
</protein>
<reference evidence="1 2" key="1">
    <citation type="submission" date="2024-09" db="EMBL/GenBank/DDBJ databases">
        <authorList>
            <person name="Sun Q."/>
            <person name="Mori K."/>
        </authorList>
    </citation>
    <scope>NUCLEOTIDE SEQUENCE [LARGE SCALE GENOMIC DNA]</scope>
    <source>
        <strain evidence="1 2">CCM 7609</strain>
    </source>
</reference>
<evidence type="ECO:0000313" key="2">
    <source>
        <dbReference type="Proteomes" id="UP001589575"/>
    </source>
</evidence>
<gene>
    <name evidence="1" type="ORF">ACFFX0_13955</name>
</gene>
<organism evidence="1 2">
    <name type="scientific">Citricoccus parietis</name>
    <dbReference type="NCBI Taxonomy" id="592307"/>
    <lineage>
        <taxon>Bacteria</taxon>
        <taxon>Bacillati</taxon>
        <taxon>Actinomycetota</taxon>
        <taxon>Actinomycetes</taxon>
        <taxon>Micrococcales</taxon>
        <taxon>Micrococcaceae</taxon>
        <taxon>Citricoccus</taxon>
    </lineage>
</organism>
<name>A0ABV5FZY1_9MICC</name>
<dbReference type="InterPro" id="IPR021994">
    <property type="entry name" value="DUF3592"/>
</dbReference>
<accession>A0ABV5FZY1</accession>
<proteinExistence type="predicted"/>
<keyword evidence="2" id="KW-1185">Reference proteome</keyword>
<comment type="caution">
    <text evidence="1">The sequence shown here is derived from an EMBL/GenBank/DDBJ whole genome shotgun (WGS) entry which is preliminary data.</text>
</comment>
<sequence>MIARSKRHESAPAPTGDTPAPFTPPEGWTKSPRHSTSRFAFEMSNTTGWYRNDGQGNGYFAPGWDSERIARRTGVFRWIAAALAAVILIGGAVLAAAQYGGQLEYSQLRAGGIETTGVVVDPVTVEHSTRRPRDSGRKYTTRTTAPLEYTVNGKVMQGEVTESSTETSSIWSTAEYPDPAWTPGEELQIYADPEKPERFVLVHEYKEADADSLPRGVTIVLIITGVLLILPLVLFIAGARNVREARKL</sequence>
<dbReference type="EMBL" id="JBHMFI010000001">
    <property type="protein sequence ID" value="MFB9072246.1"/>
    <property type="molecule type" value="Genomic_DNA"/>
</dbReference>
<dbReference type="Pfam" id="PF12158">
    <property type="entry name" value="DUF3592"/>
    <property type="match status" value="1"/>
</dbReference>
<dbReference type="Proteomes" id="UP001589575">
    <property type="component" value="Unassembled WGS sequence"/>
</dbReference>